<dbReference type="EMBL" id="LGRX02033901">
    <property type="protein sequence ID" value="KAK3239490.1"/>
    <property type="molecule type" value="Genomic_DNA"/>
</dbReference>
<reference evidence="3 4" key="1">
    <citation type="journal article" date="2015" name="Genome Biol. Evol.">
        <title>Comparative Genomics of a Bacterivorous Green Alga Reveals Evolutionary Causalities and Consequences of Phago-Mixotrophic Mode of Nutrition.</title>
        <authorList>
            <person name="Burns J.A."/>
            <person name="Paasch A."/>
            <person name="Narechania A."/>
            <person name="Kim E."/>
        </authorList>
    </citation>
    <scope>NUCLEOTIDE SEQUENCE [LARGE SCALE GENOMIC DNA]</scope>
    <source>
        <strain evidence="3 4">PLY_AMNH</strain>
    </source>
</reference>
<evidence type="ECO:0000256" key="2">
    <source>
        <dbReference type="SAM" id="SignalP"/>
    </source>
</evidence>
<feature type="compositionally biased region" description="Pro residues" evidence="1">
    <location>
        <begin position="63"/>
        <end position="72"/>
    </location>
</feature>
<gene>
    <name evidence="3" type="ORF">CYMTET_50582</name>
</gene>
<name>A0AAE0BP45_9CHLO</name>
<dbReference type="AlphaFoldDB" id="A0AAE0BP45"/>
<evidence type="ECO:0000313" key="3">
    <source>
        <dbReference type="EMBL" id="KAK3239490.1"/>
    </source>
</evidence>
<feature type="region of interest" description="Disordered" evidence="1">
    <location>
        <begin position="63"/>
        <end position="93"/>
    </location>
</feature>
<feature type="chain" id="PRO_5041994264" evidence="2">
    <location>
        <begin position="29"/>
        <end position="190"/>
    </location>
</feature>
<feature type="region of interest" description="Disordered" evidence="1">
    <location>
        <begin position="155"/>
        <end position="190"/>
    </location>
</feature>
<proteinExistence type="predicted"/>
<dbReference type="Proteomes" id="UP001190700">
    <property type="component" value="Unassembled WGS sequence"/>
</dbReference>
<comment type="caution">
    <text evidence="3">The sequence shown here is derived from an EMBL/GenBank/DDBJ whole genome shotgun (WGS) entry which is preliminary data.</text>
</comment>
<evidence type="ECO:0000313" key="4">
    <source>
        <dbReference type="Proteomes" id="UP001190700"/>
    </source>
</evidence>
<keyword evidence="2" id="KW-0732">Signal</keyword>
<protein>
    <submittedName>
        <fullName evidence="3">Uncharacterized protein</fullName>
    </submittedName>
</protein>
<organism evidence="3 4">
    <name type="scientific">Cymbomonas tetramitiformis</name>
    <dbReference type="NCBI Taxonomy" id="36881"/>
    <lineage>
        <taxon>Eukaryota</taxon>
        <taxon>Viridiplantae</taxon>
        <taxon>Chlorophyta</taxon>
        <taxon>Pyramimonadophyceae</taxon>
        <taxon>Pyramimonadales</taxon>
        <taxon>Pyramimonadaceae</taxon>
        <taxon>Cymbomonas</taxon>
    </lineage>
</organism>
<evidence type="ECO:0000256" key="1">
    <source>
        <dbReference type="SAM" id="MobiDB-lite"/>
    </source>
</evidence>
<accession>A0AAE0BP45</accession>
<keyword evidence="4" id="KW-1185">Reference proteome</keyword>
<feature type="signal peptide" evidence="2">
    <location>
        <begin position="1"/>
        <end position="28"/>
    </location>
</feature>
<feature type="compositionally biased region" description="Basic and acidic residues" evidence="1">
    <location>
        <begin position="155"/>
        <end position="176"/>
    </location>
</feature>
<sequence length="190" mass="20126">MTPWPRVPRHVTLQALVAVRCFCTLGLGAALCYGAQPDAKSSAEGAASPGVFWPVPVSPPVPGLDHAPPSPDYSPGTSEDEAEASSSIETDNFNNSADPVMCNGRVCIYPAIETLSPDTYTPCSSTSPTNLKFLLAYCWGDVLAFSRFLSDPHEQLAEARGDDASPEKAKTSKVEHTPPALTTADYSSSH</sequence>